<accession>A0A1Y1XRX2</accession>
<dbReference type="AlphaFoldDB" id="A0A1Y1XRX2"/>
<dbReference type="GO" id="GO:0006384">
    <property type="term" value="P:transcription initiation at RNA polymerase III promoter"/>
    <property type="evidence" value="ECO:0007669"/>
    <property type="project" value="InterPro"/>
</dbReference>
<dbReference type="PANTHER" id="PTHR15496:SF2">
    <property type="entry name" value="GENERAL TRANSCRIPTION FACTOR 3C POLYPEPTIDE 4"/>
    <property type="match status" value="1"/>
</dbReference>
<keyword evidence="3" id="KW-1185">Reference proteome</keyword>
<sequence>MAISGLSWDAEERDITVFTMDGKVRVLTYQDSTLVENEARSRIILQKFTEKCQFLSSSLDDNCKEDKSFLDMETSSSQSSTMVARVFGVDASANGYFYAITYTLSSPMDMEYKTDQYDNSYLCFCPSVDSDKIELADSVLQLWSRYRSSGHVEEIPSPGYLYWDIFQFMVYDHSMQNEVYPELLMKLRKYIGYDEEPSNDTTPEDLSEDLFLTKWKKELYHNSTLNSYRAIWNISNIAQTLAFGSEDINLRNIVNESFLFIQRRYLEKVLVLMKSYIQSNEFVILASDQLFVSMACDWALRNYAGDAAMSLNIQKIYEFLGQVKISDSEEGTTLREKCPACNEDLPFDSLRKVKCTNGHGWERCSLTFQIAATPYIRSCSACNIKALNLTSNS</sequence>
<dbReference type="STRING" id="1314790.A0A1Y1XRX2"/>
<dbReference type="PANTHER" id="PTHR15496">
    <property type="entry name" value="GENERAL TRANSCRIPTION FACTOR 3C POLYPEPTIDE 4 FAMILY"/>
    <property type="match status" value="1"/>
</dbReference>
<evidence type="ECO:0000259" key="1">
    <source>
        <dbReference type="Pfam" id="PF12660"/>
    </source>
</evidence>
<proteinExistence type="predicted"/>
<dbReference type="EMBL" id="MCFE01000531">
    <property type="protein sequence ID" value="ORX88415.1"/>
    <property type="molecule type" value="Genomic_DNA"/>
</dbReference>
<dbReference type="GO" id="GO:0004402">
    <property type="term" value="F:histone acetyltransferase activity"/>
    <property type="evidence" value="ECO:0007669"/>
    <property type="project" value="InterPro"/>
</dbReference>
<dbReference type="InterPro" id="IPR044230">
    <property type="entry name" value="GTF3C4"/>
</dbReference>
<feature type="domain" description="Transcription factor IIIC putative zinc-finger" evidence="1">
    <location>
        <begin position="329"/>
        <end position="389"/>
    </location>
</feature>
<protein>
    <recommendedName>
        <fullName evidence="1">Transcription factor IIIC putative zinc-finger domain-containing protein</fullName>
    </recommendedName>
</protein>
<evidence type="ECO:0000313" key="2">
    <source>
        <dbReference type="EMBL" id="ORX88415.1"/>
    </source>
</evidence>
<evidence type="ECO:0000313" key="3">
    <source>
        <dbReference type="Proteomes" id="UP000193498"/>
    </source>
</evidence>
<gene>
    <name evidence="2" type="ORF">K493DRAFT_341299</name>
</gene>
<dbReference type="Proteomes" id="UP000193498">
    <property type="component" value="Unassembled WGS sequence"/>
</dbReference>
<dbReference type="InterPro" id="IPR024764">
    <property type="entry name" value="TFIIIC_Znf"/>
</dbReference>
<feature type="non-terminal residue" evidence="2">
    <location>
        <position position="393"/>
    </location>
</feature>
<dbReference type="OrthoDB" id="421374at2759"/>
<comment type="caution">
    <text evidence="2">The sequence shown here is derived from an EMBL/GenBank/DDBJ whole genome shotgun (WGS) entry which is preliminary data.</text>
</comment>
<name>A0A1Y1XRX2_9FUNG</name>
<organism evidence="2 3">
    <name type="scientific">Basidiobolus meristosporus CBS 931.73</name>
    <dbReference type="NCBI Taxonomy" id="1314790"/>
    <lineage>
        <taxon>Eukaryota</taxon>
        <taxon>Fungi</taxon>
        <taxon>Fungi incertae sedis</taxon>
        <taxon>Zoopagomycota</taxon>
        <taxon>Entomophthoromycotina</taxon>
        <taxon>Basidiobolomycetes</taxon>
        <taxon>Basidiobolales</taxon>
        <taxon>Basidiobolaceae</taxon>
        <taxon>Basidiobolus</taxon>
    </lineage>
</organism>
<dbReference type="InParanoid" id="A0A1Y1XRX2"/>
<reference evidence="2 3" key="1">
    <citation type="submission" date="2016-07" db="EMBL/GenBank/DDBJ databases">
        <title>Pervasive Adenine N6-methylation of Active Genes in Fungi.</title>
        <authorList>
            <consortium name="DOE Joint Genome Institute"/>
            <person name="Mondo S.J."/>
            <person name="Dannebaum R.O."/>
            <person name="Kuo R.C."/>
            <person name="Labutti K."/>
            <person name="Haridas S."/>
            <person name="Kuo A."/>
            <person name="Salamov A."/>
            <person name="Ahrendt S.R."/>
            <person name="Lipzen A."/>
            <person name="Sullivan W."/>
            <person name="Andreopoulos W.B."/>
            <person name="Clum A."/>
            <person name="Lindquist E."/>
            <person name="Daum C."/>
            <person name="Ramamoorthy G.K."/>
            <person name="Gryganskyi A."/>
            <person name="Culley D."/>
            <person name="Magnuson J.K."/>
            <person name="James T.Y."/>
            <person name="O'Malley M.A."/>
            <person name="Stajich J.E."/>
            <person name="Spatafora J.W."/>
            <person name="Visel A."/>
            <person name="Grigoriev I.V."/>
        </authorList>
    </citation>
    <scope>NUCLEOTIDE SEQUENCE [LARGE SCALE GENOMIC DNA]</scope>
    <source>
        <strain evidence="2 3">CBS 931.73</strain>
    </source>
</reference>
<dbReference type="GO" id="GO:0000127">
    <property type="term" value="C:transcription factor TFIIIC complex"/>
    <property type="evidence" value="ECO:0007669"/>
    <property type="project" value="InterPro"/>
</dbReference>
<dbReference type="Pfam" id="PF12660">
    <property type="entry name" value="zf-TFIIIC"/>
    <property type="match status" value="1"/>
</dbReference>